<evidence type="ECO:0000256" key="9">
    <source>
        <dbReference type="SAM" id="Phobius"/>
    </source>
</evidence>
<feature type="disulfide bond" evidence="8">
    <location>
        <begin position="702"/>
        <end position="711"/>
    </location>
</feature>
<dbReference type="Pfam" id="PF07645">
    <property type="entry name" value="EGF_CA"/>
    <property type="match status" value="1"/>
</dbReference>
<dbReference type="PANTHER" id="PTHR24027:SF438">
    <property type="entry name" value="CADHERIN 23"/>
    <property type="match status" value="1"/>
</dbReference>
<dbReference type="GO" id="GO:0016342">
    <property type="term" value="C:catenin complex"/>
    <property type="evidence" value="ECO:0007669"/>
    <property type="project" value="TreeGrafter"/>
</dbReference>
<dbReference type="STRING" id="61819.ENSACIP00000005904"/>
<evidence type="ECO:0000256" key="4">
    <source>
        <dbReference type="ARBA" id="ARBA00022837"/>
    </source>
</evidence>
<dbReference type="InterPro" id="IPR001881">
    <property type="entry name" value="EGF-like_Ca-bd_dom"/>
</dbReference>
<feature type="domain" description="Laminin G" evidence="10">
    <location>
        <begin position="824"/>
        <end position="984"/>
    </location>
</feature>
<evidence type="ECO:0000313" key="13">
    <source>
        <dbReference type="Ensembl" id="ENSACIP00000005904.1"/>
    </source>
</evidence>
<reference evidence="13" key="2">
    <citation type="submission" date="2025-09" db="UniProtKB">
        <authorList>
            <consortium name="Ensembl"/>
        </authorList>
    </citation>
    <scope>IDENTIFICATION</scope>
</reference>
<dbReference type="Pfam" id="PF00028">
    <property type="entry name" value="Cadherin"/>
    <property type="match status" value="4"/>
</dbReference>
<evidence type="ECO:0000256" key="8">
    <source>
        <dbReference type="PROSITE-ProRule" id="PRU00076"/>
    </source>
</evidence>
<dbReference type="PROSITE" id="PS50268">
    <property type="entry name" value="CADHERIN_2"/>
    <property type="match status" value="5"/>
</dbReference>
<dbReference type="GO" id="GO:0005509">
    <property type="term" value="F:calcium ion binding"/>
    <property type="evidence" value="ECO:0007669"/>
    <property type="project" value="UniProtKB-UniRule"/>
</dbReference>
<dbReference type="InterPro" id="IPR049883">
    <property type="entry name" value="NOTCH1_EGF-like"/>
</dbReference>
<dbReference type="GO" id="GO:0007156">
    <property type="term" value="P:homophilic cell adhesion via plasma membrane adhesion molecules"/>
    <property type="evidence" value="ECO:0007669"/>
    <property type="project" value="InterPro"/>
</dbReference>
<dbReference type="PROSITE" id="PS01187">
    <property type="entry name" value="EGF_CA"/>
    <property type="match status" value="1"/>
</dbReference>
<dbReference type="SUPFAM" id="SSF49313">
    <property type="entry name" value="Cadherin-like"/>
    <property type="match status" value="5"/>
</dbReference>
<feature type="disulfide bond" evidence="8">
    <location>
        <begin position="1006"/>
        <end position="1015"/>
    </location>
</feature>
<dbReference type="SMART" id="SM00179">
    <property type="entry name" value="EGF_CA"/>
    <property type="match status" value="4"/>
</dbReference>
<dbReference type="Pfam" id="PF02210">
    <property type="entry name" value="Laminin_G_2"/>
    <property type="match status" value="2"/>
</dbReference>
<keyword evidence="5 9" id="KW-0472">Membrane</keyword>
<dbReference type="GO" id="GO:0031175">
    <property type="term" value="P:neuron projection development"/>
    <property type="evidence" value="ECO:0007669"/>
    <property type="project" value="TreeGrafter"/>
</dbReference>
<dbReference type="SMART" id="SM00112">
    <property type="entry name" value="CA"/>
    <property type="match status" value="4"/>
</dbReference>
<evidence type="ECO:0000256" key="5">
    <source>
        <dbReference type="ARBA" id="ARBA00023136"/>
    </source>
</evidence>
<dbReference type="PROSITE" id="PS50025">
    <property type="entry name" value="LAM_G_DOMAIN"/>
    <property type="match status" value="2"/>
</dbReference>
<feature type="domain" description="EGF-like" evidence="11">
    <location>
        <begin position="714"/>
        <end position="750"/>
    </location>
</feature>
<keyword evidence="4 7" id="KW-0106">Calcium</keyword>
<feature type="domain" description="EGF-like" evidence="11">
    <location>
        <begin position="980"/>
        <end position="1016"/>
    </location>
</feature>
<evidence type="ECO:0000256" key="7">
    <source>
        <dbReference type="PROSITE-ProRule" id="PRU00043"/>
    </source>
</evidence>
<comment type="caution">
    <text evidence="8">Lacks conserved residue(s) required for the propagation of feature annotation.</text>
</comment>
<feature type="domain" description="Cadherin" evidence="12">
    <location>
        <begin position="258"/>
        <end position="363"/>
    </location>
</feature>
<feature type="domain" description="EGF-like" evidence="11">
    <location>
        <begin position="789"/>
        <end position="823"/>
    </location>
</feature>
<feature type="domain" description="Cadherin" evidence="12">
    <location>
        <begin position="3"/>
        <end position="47"/>
    </location>
</feature>
<evidence type="ECO:0000256" key="1">
    <source>
        <dbReference type="ARBA" id="ARBA00004370"/>
    </source>
</evidence>
<dbReference type="GO" id="GO:0009653">
    <property type="term" value="P:anatomical structure morphogenesis"/>
    <property type="evidence" value="ECO:0007669"/>
    <property type="project" value="UniProtKB-ARBA"/>
</dbReference>
<evidence type="ECO:0000259" key="11">
    <source>
        <dbReference type="PROSITE" id="PS50026"/>
    </source>
</evidence>
<dbReference type="InterPro" id="IPR000742">
    <property type="entry name" value="EGF"/>
</dbReference>
<dbReference type="GO" id="GO:0008013">
    <property type="term" value="F:beta-catenin binding"/>
    <property type="evidence" value="ECO:0007669"/>
    <property type="project" value="TreeGrafter"/>
</dbReference>
<evidence type="ECO:0000259" key="12">
    <source>
        <dbReference type="PROSITE" id="PS50268"/>
    </source>
</evidence>
<dbReference type="GO" id="GO:0016477">
    <property type="term" value="P:cell migration"/>
    <property type="evidence" value="ECO:0007669"/>
    <property type="project" value="TreeGrafter"/>
</dbReference>
<dbReference type="Gene3D" id="2.60.40.60">
    <property type="entry name" value="Cadherins"/>
    <property type="match status" value="5"/>
</dbReference>
<dbReference type="PROSITE" id="PS01186">
    <property type="entry name" value="EGF_2"/>
    <property type="match status" value="1"/>
</dbReference>
<dbReference type="PROSITE" id="PS00010">
    <property type="entry name" value="ASX_HYDROXYL"/>
    <property type="match status" value="2"/>
</dbReference>
<feature type="domain" description="Cadherin" evidence="12">
    <location>
        <begin position="152"/>
        <end position="257"/>
    </location>
</feature>
<dbReference type="InterPro" id="IPR013320">
    <property type="entry name" value="ConA-like_dom_sf"/>
</dbReference>
<dbReference type="InterPro" id="IPR002126">
    <property type="entry name" value="Cadherin-like_dom"/>
</dbReference>
<keyword evidence="2 8" id="KW-0245">EGF-like domain</keyword>
<dbReference type="Pfam" id="PF00008">
    <property type="entry name" value="EGF"/>
    <property type="match status" value="2"/>
</dbReference>
<dbReference type="OMA" id="TWFLDVN"/>
<dbReference type="PANTHER" id="PTHR24027">
    <property type="entry name" value="CADHERIN-23"/>
    <property type="match status" value="1"/>
</dbReference>
<dbReference type="Gene3D" id="2.60.120.200">
    <property type="match status" value="2"/>
</dbReference>
<dbReference type="GeneTree" id="ENSGT00940000155719"/>
<dbReference type="InterPro" id="IPR018097">
    <property type="entry name" value="EGF_Ca-bd_CS"/>
</dbReference>
<accession>A0A3Q0R1P0</accession>
<feature type="domain" description="Laminin G" evidence="10">
    <location>
        <begin position="986"/>
        <end position="1174"/>
    </location>
</feature>
<evidence type="ECO:0000259" key="10">
    <source>
        <dbReference type="PROSITE" id="PS50025"/>
    </source>
</evidence>
<dbReference type="Ensembl" id="ENSACIT00000006084.1">
    <property type="protein sequence ID" value="ENSACIP00000005904.1"/>
    <property type="gene ID" value="ENSACIG00000004658.1"/>
</dbReference>
<dbReference type="InterPro" id="IPR001791">
    <property type="entry name" value="Laminin_G"/>
</dbReference>
<dbReference type="InterPro" id="IPR015919">
    <property type="entry name" value="Cadherin-like_sf"/>
</dbReference>
<dbReference type="InterPro" id="IPR039808">
    <property type="entry name" value="Cadherin"/>
</dbReference>
<dbReference type="PRINTS" id="PR00205">
    <property type="entry name" value="CADHERIN"/>
</dbReference>
<proteinExistence type="predicted"/>
<dbReference type="Gene3D" id="2.10.25.10">
    <property type="entry name" value="Laminin"/>
    <property type="match status" value="4"/>
</dbReference>
<dbReference type="CDD" id="cd00054">
    <property type="entry name" value="EGF_CA"/>
    <property type="match status" value="3"/>
</dbReference>
<feature type="disulfide bond" evidence="8">
    <location>
        <begin position="740"/>
        <end position="749"/>
    </location>
</feature>
<evidence type="ECO:0000256" key="2">
    <source>
        <dbReference type="ARBA" id="ARBA00022536"/>
    </source>
</evidence>
<dbReference type="SMART" id="SM00181">
    <property type="entry name" value="EGF"/>
    <property type="match status" value="5"/>
</dbReference>
<feature type="disulfide bond" evidence="8">
    <location>
        <begin position="793"/>
        <end position="803"/>
    </location>
</feature>
<dbReference type="InterPro" id="IPR020894">
    <property type="entry name" value="Cadherin_CS"/>
</dbReference>
<keyword evidence="9" id="KW-0812">Transmembrane</keyword>
<keyword evidence="14" id="KW-1185">Reference proteome</keyword>
<keyword evidence="9" id="KW-1133">Transmembrane helix</keyword>
<dbReference type="PROSITE" id="PS00022">
    <property type="entry name" value="EGF_1"/>
    <property type="match status" value="2"/>
</dbReference>
<organism evidence="13 14">
    <name type="scientific">Amphilophus citrinellus</name>
    <name type="common">Midas cichlid</name>
    <name type="synonym">Cichlasoma citrinellum</name>
    <dbReference type="NCBI Taxonomy" id="61819"/>
    <lineage>
        <taxon>Eukaryota</taxon>
        <taxon>Metazoa</taxon>
        <taxon>Chordata</taxon>
        <taxon>Craniata</taxon>
        <taxon>Vertebrata</taxon>
        <taxon>Euteleostomi</taxon>
        <taxon>Actinopterygii</taxon>
        <taxon>Neopterygii</taxon>
        <taxon>Teleostei</taxon>
        <taxon>Neoteleostei</taxon>
        <taxon>Acanthomorphata</taxon>
        <taxon>Ovalentaria</taxon>
        <taxon>Cichlomorphae</taxon>
        <taxon>Cichliformes</taxon>
        <taxon>Cichlidae</taxon>
        <taxon>New World cichlids</taxon>
        <taxon>Cichlasomatinae</taxon>
        <taxon>Heroini</taxon>
        <taxon>Amphilophus</taxon>
    </lineage>
</organism>
<protein>
    <submittedName>
        <fullName evidence="13">Si:dkey-1m11.6</fullName>
    </submittedName>
</protein>
<name>A0A3Q0R1P0_AMPCI</name>
<keyword evidence="6 8" id="KW-1015">Disulfide bond</keyword>
<feature type="domain" description="EGF-like" evidence="11">
    <location>
        <begin position="655"/>
        <end position="712"/>
    </location>
</feature>
<sequence length="1351" mass="147643">MIRELDFEEQSIYHFQIKAKDGAWVPKTGTLNVTVIVMDVDDNPPVFSSSEYVTSVPENSAVGTNVLEVMATDMDSAANAQIFYSLVGGHVDKFAVDSGNGSITTLAIFDYEQEQMFELTIKASNTGGHALFSITHVVIQISDVNEFTPTFTKKEFNFSALKNVPVGTVIGKVTATDGDRGSEGEMFYLLFGQKKNLGFEIHERSGDVFTTSSLRKRGNSHVVLKVLVKNSGVITGMDIDETFVHISVIDTNEGPMFASAWYAANVTEDSPAGTSVVTVSAVDQDSIADWNNFFFSFEHGNTNFSFSIDPSSGVISVNSPLDREVWPVYNLTVTATDNGFPPATGTTHVIVTVGDINDNAPKLTSTEAQVKENQPEGTIVTRLTAYDSDLPPNQGPFTFWLLDSSVGSAFSLTPDGVLLTTRPIDREQISSYRILVAIRDAGIPLALSSTSTFHIRVMDENDNPSLPRNIFIEVKYFGSSFRGGMIGNVHPEDRDVSDTFNCAIKSGPVNMFTIPNGTCELWSSPFQGEATFNISVEATDQLHFPVNNSIYVNYKGFTNASIDSCILFYVSSSSMEQFLSNNYLRFVKALDSLFNLQASKTHVFGIKHIGSEILLLAAVKNYNGQYLSREVASGISAGHKKLLEAQSNVTITHIISDPCLTSPCQNGASCQKNIYINQDVAVLESVGVIFVSPKTEIFNCACPAGFTGSLCEEDVDECELSPCENKGTCVNTAGSFYCHCQVSFSDSDCAAGVDGCLKVKCQNGGTCVPSADGFQCHCTPGFEEICEEFIDHCKSAPCVLGTCTSLQSGFTCNCPFVSGVRCEDHSYGFEELSFMEFPPLDRRTNLISLEFATVQRNSLLLYNPGGSNSREFFALEILDGAMQLSYDLGSGPVKLQTYKQVADGYFHSVTARRIGNTLDVGNSNMTFGGLRTTEPILVHPAQIKTHDFVGCIRNIHINGILLRPSMALAAYNIFDCPRAAVSPCYSVPCKNGGVCHDLWSDYFCECKSSFTGRNCDKMSEELVLRFNGSDYIDYVIKEKFKRDYLMKEILDEKIKDRKPAYTFKDTLSGHLSDFTVDPPVADGVWHLLSLFSDGQNTFFSVDGKPVLNITGQSLDLTPVSVEKIVLGAAPTRETVQSFSGCVQYFNVTGYSLPVSGHSVMVDVRPSSTLSQSSCSSPDVCLPSPCSEEDVAERTCLSNCQNQWKCGLDVQNKFCICLHNVSDHFCDRCIVTKDGHDQCSEMQGNMPLWLIALVLPLIFILVIAASCVVLYRVRHSDARCQSEGLPVKTEQGADNIAFSLDDNAEAVSPEKGNGPDRMSANQAKSSIEIYCDNGLSSVQPLPKSELEYYEIS</sequence>
<feature type="transmembrane region" description="Helical" evidence="9">
    <location>
        <begin position="1247"/>
        <end position="1270"/>
    </location>
</feature>
<evidence type="ECO:0000256" key="3">
    <source>
        <dbReference type="ARBA" id="ARBA00022737"/>
    </source>
</evidence>
<feature type="domain" description="Cadherin" evidence="12">
    <location>
        <begin position="362"/>
        <end position="469"/>
    </location>
</feature>
<dbReference type="PROSITE" id="PS50026">
    <property type="entry name" value="EGF_3"/>
    <property type="match status" value="5"/>
</dbReference>
<dbReference type="CDD" id="cd11304">
    <property type="entry name" value="Cadherin_repeat"/>
    <property type="match status" value="4"/>
</dbReference>
<keyword evidence="3" id="KW-0677">Repeat</keyword>
<dbReference type="SUPFAM" id="SSF57196">
    <property type="entry name" value="EGF/Laminin"/>
    <property type="match status" value="3"/>
</dbReference>
<evidence type="ECO:0000313" key="14">
    <source>
        <dbReference type="Proteomes" id="UP000261340"/>
    </source>
</evidence>
<dbReference type="Proteomes" id="UP000261340">
    <property type="component" value="Unplaced"/>
</dbReference>
<dbReference type="GO" id="GO:0045296">
    <property type="term" value="F:cadherin binding"/>
    <property type="evidence" value="ECO:0007669"/>
    <property type="project" value="TreeGrafter"/>
</dbReference>
<dbReference type="InterPro" id="IPR000152">
    <property type="entry name" value="EGF-type_Asp/Asn_hydroxyl_site"/>
</dbReference>
<dbReference type="PROSITE" id="PS00232">
    <property type="entry name" value="CADHERIN_1"/>
    <property type="match status" value="1"/>
</dbReference>
<comment type="subcellular location">
    <subcellularLocation>
        <location evidence="1">Membrane</location>
    </subcellularLocation>
</comment>
<dbReference type="CDD" id="cd00110">
    <property type="entry name" value="LamG"/>
    <property type="match status" value="2"/>
</dbReference>
<feature type="domain" description="EGF-like" evidence="11">
    <location>
        <begin position="752"/>
        <end position="787"/>
    </location>
</feature>
<feature type="domain" description="Cadherin" evidence="12">
    <location>
        <begin position="48"/>
        <end position="151"/>
    </location>
</feature>
<evidence type="ECO:0000256" key="6">
    <source>
        <dbReference type="ARBA" id="ARBA00023157"/>
    </source>
</evidence>
<reference evidence="13" key="1">
    <citation type="submission" date="2025-08" db="UniProtKB">
        <authorList>
            <consortium name="Ensembl"/>
        </authorList>
    </citation>
    <scope>IDENTIFICATION</scope>
</reference>
<dbReference type="SMART" id="SM00282">
    <property type="entry name" value="LamG"/>
    <property type="match status" value="2"/>
</dbReference>
<dbReference type="SUPFAM" id="SSF49899">
    <property type="entry name" value="Concanavalin A-like lectins/glucanases"/>
    <property type="match status" value="2"/>
</dbReference>